<accession>T2GB53</accession>
<dbReference type="STRING" id="1121448.DGI_1520"/>
<dbReference type="HOGENOM" id="CLU_077358_0_0_7"/>
<dbReference type="SMART" id="SM00852">
    <property type="entry name" value="MoCF_biosynth"/>
    <property type="match status" value="1"/>
</dbReference>
<dbReference type="GO" id="GO:0006777">
    <property type="term" value="P:Mo-molybdopterin cofactor biosynthetic process"/>
    <property type="evidence" value="ECO:0007669"/>
    <property type="project" value="UniProtKB-KW"/>
</dbReference>
<gene>
    <name evidence="4" type="ORF">DGI_1520</name>
</gene>
<dbReference type="RefSeq" id="WP_021760185.1">
    <property type="nucleotide sequence ID" value="NC_022444.1"/>
</dbReference>
<dbReference type="eggNOG" id="COG0521">
    <property type="taxonomic scope" value="Bacteria"/>
</dbReference>
<protein>
    <submittedName>
        <fullName evidence="4">Putative molybdenum cofactor synthesis domain protein</fullName>
    </submittedName>
</protein>
<dbReference type="OrthoDB" id="9784492at2"/>
<sequence length="270" mass="28497">MEGNPAPAPGPGLRCRRVRGSAFDVDDIFLLADTPGHGADLLALAPIPPLPVGSLWGDGTTPWLQVLGRVLLPACTPHACIGWWCRCLDPTPFFHEQEVDGRLWKTGLSLAWITLSDKGAAGQREDKGGPLIEETARAHIALCHAAGFLLPDEPRALKALLMDLALHQGYDLVCTTGGTGLSPRDTTPEATLAVIERRLPGFEQAMMQTSLAKTPTGAISRAVVGTLGNAILINLPGSPKAIRENFAAILPALPHALAKLQGDPADCAAR</sequence>
<evidence type="ECO:0000256" key="1">
    <source>
        <dbReference type="ARBA" id="ARBA00005046"/>
    </source>
</evidence>
<dbReference type="InterPro" id="IPR001453">
    <property type="entry name" value="MoaB/Mog_dom"/>
</dbReference>
<proteinExistence type="predicted"/>
<dbReference type="EMBL" id="CP006585">
    <property type="protein sequence ID" value="AGW13361.1"/>
    <property type="molecule type" value="Genomic_DNA"/>
</dbReference>
<dbReference type="NCBIfam" id="TIGR00177">
    <property type="entry name" value="molyb_syn"/>
    <property type="match status" value="1"/>
</dbReference>
<dbReference type="CDD" id="cd00886">
    <property type="entry name" value="MogA_MoaB"/>
    <property type="match status" value="1"/>
</dbReference>
<dbReference type="Pfam" id="PF00994">
    <property type="entry name" value="MoCF_biosynth"/>
    <property type="match status" value="1"/>
</dbReference>
<reference evidence="5" key="2">
    <citation type="submission" date="2013-07" db="EMBL/GenBank/DDBJ databases">
        <authorList>
            <person name="Morais-Silva F.O."/>
            <person name="Rezende A.M."/>
            <person name="Pimentel C."/>
            <person name="Resende D.M."/>
            <person name="Santos C.I."/>
            <person name="Clemente C."/>
            <person name="de Oliveira L.M."/>
            <person name="da Silva S.M."/>
            <person name="Costa D.A."/>
            <person name="Varela-Raposo A."/>
            <person name="Horacio E.C.A."/>
            <person name="Matos M."/>
            <person name="Flores O."/>
            <person name="Ruiz J.C."/>
            <person name="Rodrigues-Pousada C."/>
        </authorList>
    </citation>
    <scope>NUCLEOTIDE SEQUENCE [LARGE SCALE GENOMIC DNA]</scope>
    <source>
        <strain evidence="5">ATCC 19364 / DSM 1382 / NCIMB 9332 / VKM B-1759</strain>
    </source>
</reference>
<evidence type="ECO:0000256" key="2">
    <source>
        <dbReference type="ARBA" id="ARBA00023150"/>
    </source>
</evidence>
<name>T2GB53_MEGG1</name>
<evidence type="ECO:0000313" key="5">
    <source>
        <dbReference type="Proteomes" id="UP000016587"/>
    </source>
</evidence>
<reference evidence="4 5" key="1">
    <citation type="journal article" date="2013" name="J. Bacteriol.">
        <title>Roles of HynAB and Ech, the only two hydrogenases found in the model sulfate reducer Desulfovibrio gigas.</title>
        <authorList>
            <person name="Morais-Silva F.O."/>
            <person name="Santos C.I."/>
            <person name="Rodrigues R."/>
            <person name="Pereira I.A."/>
            <person name="Rodrigues-Pousada C."/>
        </authorList>
    </citation>
    <scope>NUCLEOTIDE SEQUENCE [LARGE SCALE GENOMIC DNA]</scope>
    <source>
        <strain evidence="5">ATCC 19364 / DSM 1382 / NCIMB 9332 / VKM B-1759</strain>
    </source>
</reference>
<comment type="pathway">
    <text evidence="1">Cofactor biosynthesis; molybdopterin biosynthesis.</text>
</comment>
<evidence type="ECO:0000313" key="4">
    <source>
        <dbReference type="EMBL" id="AGW13361.1"/>
    </source>
</evidence>
<dbReference type="PANTHER" id="PTHR43764">
    <property type="entry name" value="MOLYBDENUM COFACTOR BIOSYNTHESIS"/>
    <property type="match status" value="1"/>
</dbReference>
<dbReference type="PANTHER" id="PTHR43764:SF1">
    <property type="entry name" value="MOLYBDOPTERIN MOLYBDOTRANSFERASE"/>
    <property type="match status" value="1"/>
</dbReference>
<dbReference type="AlphaFoldDB" id="T2GB53"/>
<keyword evidence="5" id="KW-1185">Reference proteome</keyword>
<dbReference type="Proteomes" id="UP000016587">
    <property type="component" value="Chromosome"/>
</dbReference>
<keyword evidence="2" id="KW-0501">Molybdenum cofactor biosynthesis</keyword>
<dbReference type="KEGG" id="dgg:DGI_1520"/>
<dbReference type="Gene3D" id="3.40.980.10">
    <property type="entry name" value="MoaB/Mog-like domain"/>
    <property type="match status" value="1"/>
</dbReference>
<organism evidence="4 5">
    <name type="scientific">Megalodesulfovibrio gigas (strain ATCC 19364 / DSM 1382 / NCIMB 9332 / VKM B-1759)</name>
    <name type="common">Desulfovibrio gigas</name>
    <dbReference type="NCBI Taxonomy" id="1121448"/>
    <lineage>
        <taxon>Bacteria</taxon>
        <taxon>Pseudomonadati</taxon>
        <taxon>Thermodesulfobacteriota</taxon>
        <taxon>Desulfovibrionia</taxon>
        <taxon>Desulfovibrionales</taxon>
        <taxon>Desulfovibrionaceae</taxon>
        <taxon>Megalodesulfovibrio</taxon>
    </lineage>
</organism>
<evidence type="ECO:0000259" key="3">
    <source>
        <dbReference type="SMART" id="SM00852"/>
    </source>
</evidence>
<dbReference type="InterPro" id="IPR051920">
    <property type="entry name" value="MPT_Adenylyltrnsfr/MoaC-Rel"/>
</dbReference>
<dbReference type="SUPFAM" id="SSF53218">
    <property type="entry name" value="Molybdenum cofactor biosynthesis proteins"/>
    <property type="match status" value="1"/>
</dbReference>
<dbReference type="InterPro" id="IPR036425">
    <property type="entry name" value="MoaB/Mog-like_dom_sf"/>
</dbReference>
<feature type="domain" description="MoaB/Mog" evidence="3">
    <location>
        <begin position="111"/>
        <end position="256"/>
    </location>
</feature>
<dbReference type="PATRIC" id="fig|1121448.10.peg.1517"/>